<dbReference type="Proteomes" id="UP000004728">
    <property type="component" value="Unassembled WGS sequence"/>
</dbReference>
<dbReference type="OrthoDB" id="176845at2"/>
<sequence length="190" mass="20964">MLLAGVAFGVRASAMEASTQELPLFDRLGFRATRYRAVIDRAPTPAISMPLDRALRLHPGKDALFLDVLPAEGGHLDRTSGRWMLAESHDTIPGSLWFPETGRGVVDPLLWSALTARVEAVRHDHPDWPIVVFCRADCWMSWNASRRLARAGVANVFWFAEGIDGWHDAGRALVQVVPETVSVAQVRNAS</sequence>
<dbReference type="EMBL" id="AEWJ01000044">
    <property type="protein sequence ID" value="EGD58208.1"/>
    <property type="molecule type" value="Genomic_DNA"/>
</dbReference>
<dbReference type="eggNOG" id="COG0607">
    <property type="taxonomic scope" value="Bacteria"/>
</dbReference>
<dbReference type="InterPro" id="IPR036873">
    <property type="entry name" value="Rhodanese-like_dom_sf"/>
</dbReference>
<dbReference type="NCBIfam" id="TIGR03865">
    <property type="entry name" value="PQQ_CXXCW"/>
    <property type="match status" value="1"/>
</dbReference>
<dbReference type="PROSITE" id="PS50206">
    <property type="entry name" value="RHODANESE_3"/>
    <property type="match status" value="1"/>
</dbReference>
<protein>
    <submittedName>
        <fullName evidence="2">Rhodanese-like protein</fullName>
    </submittedName>
</protein>
<dbReference type="InterPro" id="IPR001763">
    <property type="entry name" value="Rhodanese-like_dom"/>
</dbReference>
<name>F1ZB94_9SPHN</name>
<feature type="domain" description="Rhodanese" evidence="1">
    <location>
        <begin position="129"/>
        <end position="175"/>
    </location>
</feature>
<gene>
    <name evidence="2" type="ORF">Y88_0260</name>
</gene>
<dbReference type="HOGENOM" id="CLU_094703_0_0_5"/>
<dbReference type="InterPro" id="IPR022376">
    <property type="entry name" value="PQQ_CXXCW"/>
</dbReference>
<reference evidence="2 3" key="1">
    <citation type="journal article" date="2012" name="J. Bacteriol.">
        <title>Draft Genome Sequence of Novosphingobium nitrogenifigens Y88T.</title>
        <authorList>
            <person name="Strabala T.J."/>
            <person name="Macdonald L."/>
            <person name="Liu V."/>
            <person name="Smit A.M."/>
        </authorList>
    </citation>
    <scope>NUCLEOTIDE SEQUENCE [LARGE SCALE GENOMIC DNA]</scope>
    <source>
        <strain evidence="2 3">DSM 19370</strain>
    </source>
</reference>
<evidence type="ECO:0000313" key="2">
    <source>
        <dbReference type="EMBL" id="EGD58208.1"/>
    </source>
</evidence>
<dbReference type="Gene3D" id="3.40.250.10">
    <property type="entry name" value="Rhodanese-like domain"/>
    <property type="match status" value="1"/>
</dbReference>
<dbReference type="InParanoid" id="F1ZB94"/>
<dbReference type="SUPFAM" id="SSF52821">
    <property type="entry name" value="Rhodanese/Cell cycle control phosphatase"/>
    <property type="match status" value="1"/>
</dbReference>
<comment type="caution">
    <text evidence="2">The sequence shown here is derived from an EMBL/GenBank/DDBJ whole genome shotgun (WGS) entry which is preliminary data.</text>
</comment>
<dbReference type="Pfam" id="PF00581">
    <property type="entry name" value="Rhodanese"/>
    <property type="match status" value="1"/>
</dbReference>
<dbReference type="CDD" id="cd00158">
    <property type="entry name" value="RHOD"/>
    <property type="match status" value="1"/>
</dbReference>
<organism evidence="2 3">
    <name type="scientific">Novosphingobium nitrogenifigens DSM 19370</name>
    <dbReference type="NCBI Taxonomy" id="983920"/>
    <lineage>
        <taxon>Bacteria</taxon>
        <taxon>Pseudomonadati</taxon>
        <taxon>Pseudomonadota</taxon>
        <taxon>Alphaproteobacteria</taxon>
        <taxon>Sphingomonadales</taxon>
        <taxon>Sphingomonadaceae</taxon>
        <taxon>Novosphingobium</taxon>
    </lineage>
</organism>
<proteinExistence type="predicted"/>
<accession>F1ZB94</accession>
<dbReference type="STRING" id="983920.Y88_0260"/>
<dbReference type="AlphaFoldDB" id="F1ZB94"/>
<evidence type="ECO:0000259" key="1">
    <source>
        <dbReference type="PROSITE" id="PS50206"/>
    </source>
</evidence>
<keyword evidence="3" id="KW-1185">Reference proteome</keyword>
<evidence type="ECO:0000313" key="3">
    <source>
        <dbReference type="Proteomes" id="UP000004728"/>
    </source>
</evidence>